<evidence type="ECO:0000313" key="3">
    <source>
        <dbReference type="EMBL" id="CAA9514748.1"/>
    </source>
</evidence>
<evidence type="ECO:0000259" key="2">
    <source>
        <dbReference type="Pfam" id="PF26604"/>
    </source>
</evidence>
<accession>A0A6J4T6A4</accession>
<reference evidence="3" key="1">
    <citation type="submission" date="2020-02" db="EMBL/GenBank/DDBJ databases">
        <authorList>
            <person name="Meier V. D."/>
        </authorList>
    </citation>
    <scope>NUCLEOTIDE SEQUENCE</scope>
    <source>
        <strain evidence="3">AVDCRST_MAG30</strain>
    </source>
</reference>
<organism evidence="3">
    <name type="scientific">uncultured Solirubrobacteraceae bacterium</name>
    <dbReference type="NCBI Taxonomy" id="1162706"/>
    <lineage>
        <taxon>Bacteria</taxon>
        <taxon>Bacillati</taxon>
        <taxon>Actinomycetota</taxon>
        <taxon>Thermoleophilia</taxon>
        <taxon>Solirubrobacterales</taxon>
        <taxon>Solirubrobacteraceae</taxon>
        <taxon>environmental samples</taxon>
    </lineage>
</organism>
<keyword evidence="1" id="KW-0812">Transmembrane</keyword>
<dbReference type="EMBL" id="CADCVS010000350">
    <property type="protein sequence ID" value="CAA9514748.1"/>
    <property type="molecule type" value="Genomic_DNA"/>
</dbReference>
<protein>
    <recommendedName>
        <fullName evidence="2">CBU-0592-like domain-containing protein</fullName>
    </recommendedName>
</protein>
<keyword evidence="1" id="KW-1133">Transmembrane helix</keyword>
<name>A0A6J4T6A4_9ACTN</name>
<evidence type="ECO:0000256" key="1">
    <source>
        <dbReference type="SAM" id="Phobius"/>
    </source>
</evidence>
<dbReference type="Pfam" id="PF26604">
    <property type="entry name" value="CBU_0592"/>
    <property type="match status" value="1"/>
</dbReference>
<keyword evidence="1" id="KW-0472">Membrane</keyword>
<feature type="domain" description="CBU-0592-like" evidence="2">
    <location>
        <begin position="3"/>
        <end position="77"/>
    </location>
</feature>
<feature type="transmembrane region" description="Helical" evidence="1">
    <location>
        <begin position="30"/>
        <end position="49"/>
    </location>
</feature>
<dbReference type="NCBIfam" id="NF047864">
    <property type="entry name" value="CBU_0592_membra"/>
    <property type="match status" value="1"/>
</dbReference>
<gene>
    <name evidence="3" type="ORF">AVDCRST_MAG30-2697</name>
</gene>
<feature type="transmembrane region" description="Helical" evidence="1">
    <location>
        <begin position="56"/>
        <end position="75"/>
    </location>
</feature>
<dbReference type="InterPro" id="IPR058058">
    <property type="entry name" value="CBU_0592-like"/>
</dbReference>
<proteinExistence type="predicted"/>
<dbReference type="AlphaFoldDB" id="A0A6J4T6A4"/>
<sequence>MSQAVQIAGALLILAGFAGTQYGRMATDDKLYLVLNLVGSAILAVLAGIDRQWGFLMLETVWALVSAQSLAAVMLKRA</sequence>